<evidence type="ECO:0000313" key="1">
    <source>
        <dbReference type="EMBL" id="TWD73412.1"/>
    </source>
</evidence>
<gene>
    <name evidence="1" type="ORF">FB561_7301</name>
</gene>
<dbReference type="Proteomes" id="UP000318380">
    <property type="component" value="Unassembled WGS sequence"/>
</dbReference>
<keyword evidence="2" id="KW-1185">Reference proteome</keyword>
<comment type="caution">
    <text evidence="1">The sequence shown here is derived from an EMBL/GenBank/DDBJ whole genome shotgun (WGS) entry which is preliminary data.</text>
</comment>
<evidence type="ECO:0000313" key="2">
    <source>
        <dbReference type="Proteomes" id="UP000318380"/>
    </source>
</evidence>
<dbReference type="EMBL" id="VIVK01000003">
    <property type="protein sequence ID" value="TWD73412.1"/>
    <property type="molecule type" value="Genomic_DNA"/>
</dbReference>
<accession>A0A561B3P4</accession>
<reference evidence="1 2" key="1">
    <citation type="submission" date="2019-06" db="EMBL/GenBank/DDBJ databases">
        <title>Sequencing the genomes of 1000 actinobacteria strains.</title>
        <authorList>
            <person name="Klenk H.-P."/>
        </authorList>
    </citation>
    <scope>NUCLEOTIDE SEQUENCE [LARGE SCALE GENOMIC DNA]</scope>
    <source>
        <strain evidence="1 2">DSM 24683</strain>
    </source>
</reference>
<dbReference type="RefSeq" id="WP_170284950.1">
    <property type="nucleotide sequence ID" value="NZ_VIVK01000003.1"/>
</dbReference>
<protein>
    <submittedName>
        <fullName evidence="1">Uncharacterized protein</fullName>
    </submittedName>
</protein>
<sequence length="258" mass="29302">MILRLTNSIDAFRRGQRVRAELRAPRERLPGGRRQWIAKSMRWMADEFGTDVLRRPIVLPDDVIPDGYDGSLAAAEAVTARIRERMDIPADRLEICFDLPDTRSRRPARSGSRPLVKELSGRWIRGEDHNRIWLVPALAEDPVALVAVCAHEAGHEILLGDGRISPIARPDHESLTDLLTVFFGLGIFTANAAYDVRTHPGGRKLPLARGYLREDALAEALAYYAALRDERDPDWAQYLDRPVRRRLANNRHLGRRPR</sequence>
<name>A0A561B3P4_9ACTN</name>
<dbReference type="AlphaFoldDB" id="A0A561B3P4"/>
<organism evidence="1 2">
    <name type="scientific">Kribbella amoyensis</name>
    <dbReference type="NCBI Taxonomy" id="996641"/>
    <lineage>
        <taxon>Bacteria</taxon>
        <taxon>Bacillati</taxon>
        <taxon>Actinomycetota</taxon>
        <taxon>Actinomycetes</taxon>
        <taxon>Propionibacteriales</taxon>
        <taxon>Kribbellaceae</taxon>
        <taxon>Kribbella</taxon>
    </lineage>
</organism>
<proteinExistence type="predicted"/>